<keyword evidence="2" id="KW-1185">Reference proteome</keyword>
<protein>
    <submittedName>
        <fullName evidence="1">Uncharacterized protein</fullName>
    </submittedName>
</protein>
<gene>
    <name evidence="1" type="ORF">K437DRAFT_259673</name>
</gene>
<reference evidence="1 2" key="1">
    <citation type="submission" date="2014-05" db="EMBL/GenBank/DDBJ databases">
        <title>Draft genome sequence of a rare smut relative, Tilletiaria anomala UBC 951.</title>
        <authorList>
            <consortium name="DOE Joint Genome Institute"/>
            <person name="Toome M."/>
            <person name="Kuo A."/>
            <person name="Henrissat B."/>
            <person name="Lipzen A."/>
            <person name="Tritt A."/>
            <person name="Yoshinaga Y."/>
            <person name="Zane M."/>
            <person name="Barry K."/>
            <person name="Grigoriev I.V."/>
            <person name="Spatafora J.W."/>
            <person name="Aimea M.C."/>
        </authorList>
    </citation>
    <scope>NUCLEOTIDE SEQUENCE [LARGE SCALE GENOMIC DNA]</scope>
    <source>
        <strain evidence="1 2">UBC 951</strain>
    </source>
</reference>
<evidence type="ECO:0000313" key="2">
    <source>
        <dbReference type="Proteomes" id="UP000027361"/>
    </source>
</evidence>
<dbReference type="HOGENOM" id="CLU_2086454_0_0_1"/>
<dbReference type="GeneID" id="25265342"/>
<name>A0A066VGN2_TILAU</name>
<organism evidence="1 2">
    <name type="scientific">Tilletiaria anomala (strain ATCC 24038 / CBS 436.72 / UBC 951)</name>
    <dbReference type="NCBI Taxonomy" id="1037660"/>
    <lineage>
        <taxon>Eukaryota</taxon>
        <taxon>Fungi</taxon>
        <taxon>Dikarya</taxon>
        <taxon>Basidiomycota</taxon>
        <taxon>Ustilaginomycotina</taxon>
        <taxon>Exobasidiomycetes</taxon>
        <taxon>Georgefischeriales</taxon>
        <taxon>Tilletiariaceae</taxon>
        <taxon>Tilletiaria</taxon>
    </lineage>
</organism>
<proteinExistence type="predicted"/>
<evidence type="ECO:0000313" key="1">
    <source>
        <dbReference type="EMBL" id="KDN37745.1"/>
    </source>
</evidence>
<dbReference type="RefSeq" id="XP_013240479.1">
    <property type="nucleotide sequence ID" value="XM_013385025.1"/>
</dbReference>
<dbReference type="Proteomes" id="UP000027361">
    <property type="component" value="Unassembled WGS sequence"/>
</dbReference>
<sequence length="117" mass="12240">MSTLGPLLPAATAGASVLGTARISGGESSYDTVDTLINSTKLPKSLATVTANSLTYNLIGCHNDRTDKAGCALIDFYASDAGITQQKCVHFANMSLARGIYAYIATEYGTGERLVPF</sequence>
<dbReference type="EMBL" id="JMSN01000131">
    <property type="protein sequence ID" value="KDN37745.1"/>
    <property type="molecule type" value="Genomic_DNA"/>
</dbReference>
<dbReference type="AlphaFoldDB" id="A0A066VGN2"/>
<accession>A0A066VGN2</accession>
<comment type="caution">
    <text evidence="1">The sequence shown here is derived from an EMBL/GenBank/DDBJ whole genome shotgun (WGS) entry which is preliminary data.</text>
</comment>
<dbReference type="InParanoid" id="A0A066VGN2"/>